<evidence type="ECO:0000256" key="1">
    <source>
        <dbReference type="SAM" id="SignalP"/>
    </source>
</evidence>
<reference evidence="4" key="1">
    <citation type="submission" date="2013-02" db="EMBL/GenBank/DDBJ databases">
        <authorList>
            <person name="Hughes D."/>
        </authorList>
    </citation>
    <scope>NUCLEOTIDE SEQUENCE</scope>
    <source>
        <strain>Durham</strain>
        <strain evidence="4">NC isolate 2 -- Noor lab</strain>
    </source>
</reference>
<evidence type="ECO:0000313" key="3">
    <source>
        <dbReference type="EnsemblMetazoa" id="MESCA001800-PA"/>
    </source>
</evidence>
<feature type="chain" id="PRO_5004577317" description="Serine protease gd N-terminal domain-containing protein" evidence="1">
    <location>
        <begin position="18"/>
        <end position="164"/>
    </location>
</feature>
<keyword evidence="4" id="KW-1185">Reference proteome</keyword>
<evidence type="ECO:0000313" key="4">
    <source>
        <dbReference type="Proteomes" id="UP000015102"/>
    </source>
</evidence>
<accession>T1GEN2</accession>
<evidence type="ECO:0000259" key="2">
    <source>
        <dbReference type="Pfam" id="PF16030"/>
    </source>
</evidence>
<feature type="signal peptide" evidence="1">
    <location>
        <begin position="1"/>
        <end position="17"/>
    </location>
</feature>
<dbReference type="AlphaFoldDB" id="T1GEN2"/>
<reference evidence="3" key="2">
    <citation type="submission" date="2015-06" db="UniProtKB">
        <authorList>
            <consortium name="EnsemblMetazoa"/>
        </authorList>
    </citation>
    <scope>IDENTIFICATION</scope>
</reference>
<protein>
    <recommendedName>
        <fullName evidence="2">Serine protease gd N-terminal domain-containing protein</fullName>
    </recommendedName>
</protein>
<dbReference type="InterPro" id="IPR031986">
    <property type="entry name" value="GD_N"/>
</dbReference>
<dbReference type="Pfam" id="PF16030">
    <property type="entry name" value="GD_N"/>
    <property type="match status" value="1"/>
</dbReference>
<dbReference type="STRING" id="36166.T1GEN2"/>
<keyword evidence="1" id="KW-0732">Signal</keyword>
<proteinExistence type="predicted"/>
<name>T1GEN2_MEGSC</name>
<sequence>MKNKLLILLLFIADAYLKELKIPISPCPDIFHYAYDGTEVYGIFNFEGAELNKIYNLKLHMVYEDTVYIKGKGKLALIEDQESALLNITRNKPVSYKIKFPIQTEIPEVTEIYMNNILLCFNEDSIEQSNTQIIYHNIFTTFGLTKYKSFTDFADPDFLRSQAK</sequence>
<dbReference type="EMBL" id="CAQQ02071800">
    <property type="status" value="NOT_ANNOTATED_CDS"/>
    <property type="molecule type" value="Genomic_DNA"/>
</dbReference>
<dbReference type="HOGENOM" id="CLU_1623132_0_0_1"/>
<dbReference type="Proteomes" id="UP000015102">
    <property type="component" value="Unassembled WGS sequence"/>
</dbReference>
<organism evidence="3 4">
    <name type="scientific">Megaselia scalaris</name>
    <name type="common">Humpbacked fly</name>
    <name type="synonym">Phora scalaris</name>
    <dbReference type="NCBI Taxonomy" id="36166"/>
    <lineage>
        <taxon>Eukaryota</taxon>
        <taxon>Metazoa</taxon>
        <taxon>Ecdysozoa</taxon>
        <taxon>Arthropoda</taxon>
        <taxon>Hexapoda</taxon>
        <taxon>Insecta</taxon>
        <taxon>Pterygota</taxon>
        <taxon>Neoptera</taxon>
        <taxon>Endopterygota</taxon>
        <taxon>Diptera</taxon>
        <taxon>Brachycera</taxon>
        <taxon>Muscomorpha</taxon>
        <taxon>Platypezoidea</taxon>
        <taxon>Phoridae</taxon>
        <taxon>Megaseliini</taxon>
        <taxon>Megaselia</taxon>
    </lineage>
</organism>
<dbReference type="EnsemblMetazoa" id="MESCA001800-RA">
    <property type="protein sequence ID" value="MESCA001800-PA"/>
    <property type="gene ID" value="MESCA001800"/>
</dbReference>
<feature type="domain" description="Serine protease gd N-terminal" evidence="2">
    <location>
        <begin position="25"/>
        <end position="131"/>
    </location>
</feature>